<dbReference type="PANTHER" id="PTHR31860">
    <property type="entry name" value="HEAT-INDUCIBLE TRANSCRIPTION REPRESSOR (DUF639)-RELATED"/>
    <property type="match status" value="1"/>
</dbReference>
<gene>
    <name evidence="1" type="ORF">OIU77_008040</name>
</gene>
<proteinExistence type="predicted"/>
<keyword evidence="2" id="KW-1185">Reference proteome</keyword>
<dbReference type="EMBL" id="JAPFFI010000020">
    <property type="protein sequence ID" value="KAJ6340201.1"/>
    <property type="molecule type" value="Genomic_DNA"/>
</dbReference>
<organism evidence="1 2">
    <name type="scientific">Salix suchowensis</name>
    <dbReference type="NCBI Taxonomy" id="1278906"/>
    <lineage>
        <taxon>Eukaryota</taxon>
        <taxon>Viridiplantae</taxon>
        <taxon>Streptophyta</taxon>
        <taxon>Embryophyta</taxon>
        <taxon>Tracheophyta</taxon>
        <taxon>Spermatophyta</taxon>
        <taxon>Magnoliopsida</taxon>
        <taxon>eudicotyledons</taxon>
        <taxon>Gunneridae</taxon>
        <taxon>Pentapetalae</taxon>
        <taxon>rosids</taxon>
        <taxon>fabids</taxon>
        <taxon>Malpighiales</taxon>
        <taxon>Salicaceae</taxon>
        <taxon>Saliceae</taxon>
        <taxon>Salix</taxon>
    </lineage>
</organism>
<reference evidence="1" key="2">
    <citation type="journal article" date="2023" name="Int. J. Mol. Sci.">
        <title>De Novo Assembly and Annotation of 11 Diverse Shrub Willow (Salix) Genomes Reveals Novel Gene Organization in Sex-Linked Regions.</title>
        <authorList>
            <person name="Hyden B."/>
            <person name="Feng K."/>
            <person name="Yates T.B."/>
            <person name="Jawdy S."/>
            <person name="Cereghino C."/>
            <person name="Smart L.B."/>
            <person name="Muchero W."/>
        </authorList>
    </citation>
    <scope>NUCLEOTIDE SEQUENCE</scope>
    <source>
        <tissue evidence="1">Shoot tip</tissue>
    </source>
</reference>
<evidence type="ECO:0000313" key="2">
    <source>
        <dbReference type="Proteomes" id="UP001141253"/>
    </source>
</evidence>
<accession>A0ABQ9AJJ6</accession>
<reference evidence="1" key="1">
    <citation type="submission" date="2022-10" db="EMBL/GenBank/DDBJ databases">
        <authorList>
            <person name="Hyden B.L."/>
            <person name="Feng K."/>
            <person name="Yates T."/>
            <person name="Jawdy S."/>
            <person name="Smart L.B."/>
            <person name="Muchero W."/>
        </authorList>
    </citation>
    <scope>NUCLEOTIDE SEQUENCE</scope>
    <source>
        <tissue evidence="1">Shoot tip</tissue>
    </source>
</reference>
<sequence>MSSLEKVVKESQNSYKKTVVAQETVNGAKVDGIDTNLAVMKELLLPVMEVGKWLISLIQWDDPMKSLVFCLVLTCVIWR</sequence>
<protein>
    <submittedName>
        <fullName evidence="1">Uncharacterized protein</fullName>
    </submittedName>
</protein>
<evidence type="ECO:0000313" key="1">
    <source>
        <dbReference type="EMBL" id="KAJ6340201.1"/>
    </source>
</evidence>
<dbReference type="Proteomes" id="UP001141253">
    <property type="component" value="Chromosome 15W"/>
</dbReference>
<dbReference type="InterPro" id="IPR006927">
    <property type="entry name" value="DUF639"/>
</dbReference>
<dbReference type="Pfam" id="PF04842">
    <property type="entry name" value="DUF639"/>
    <property type="match status" value="1"/>
</dbReference>
<name>A0ABQ9AJJ6_9ROSI</name>
<comment type="caution">
    <text evidence="1">The sequence shown here is derived from an EMBL/GenBank/DDBJ whole genome shotgun (WGS) entry which is preliminary data.</text>
</comment>
<dbReference type="PANTHER" id="PTHR31860:SF6">
    <property type="entry name" value="HEAT-INDUCIBLE TRANSCRIPTION REPRESSOR (DUF639)"/>
    <property type="match status" value="1"/>
</dbReference>